<dbReference type="Proteomes" id="UP000232693">
    <property type="component" value="Chromosome"/>
</dbReference>
<evidence type="ECO:0000256" key="5">
    <source>
        <dbReference type="ARBA" id="ARBA00022692"/>
    </source>
</evidence>
<dbReference type="KEGG" id="kpd:CW740_12230"/>
<keyword evidence="3" id="KW-0813">Transport</keyword>
<dbReference type="PANTHER" id="PTHR36838">
    <property type="entry name" value="AUXIN EFFLUX CARRIER FAMILY PROTEIN"/>
    <property type="match status" value="1"/>
</dbReference>
<dbReference type="Gene3D" id="1.20.1530.20">
    <property type="match status" value="1"/>
</dbReference>
<keyword evidence="5" id="KW-0812">Transmembrane</keyword>
<dbReference type="GO" id="GO:0055085">
    <property type="term" value="P:transmembrane transport"/>
    <property type="evidence" value="ECO:0007669"/>
    <property type="project" value="InterPro"/>
</dbReference>
<keyword evidence="6" id="KW-1133">Transmembrane helix</keyword>
<dbReference type="InterPro" id="IPR004776">
    <property type="entry name" value="Mem_transp_PIN-like"/>
</dbReference>
<evidence type="ECO:0000256" key="6">
    <source>
        <dbReference type="ARBA" id="ARBA00022989"/>
    </source>
</evidence>
<evidence type="ECO:0000313" key="8">
    <source>
        <dbReference type="EMBL" id="AUD79978.1"/>
    </source>
</evidence>
<protein>
    <submittedName>
        <fullName evidence="8">AEC family transporter</fullName>
    </submittedName>
</protein>
<proteinExistence type="inferred from homology"/>
<organism evidence="8 9">
    <name type="scientific">Kangiella profundi</name>
    <dbReference type="NCBI Taxonomy" id="1561924"/>
    <lineage>
        <taxon>Bacteria</taxon>
        <taxon>Pseudomonadati</taxon>
        <taxon>Pseudomonadota</taxon>
        <taxon>Gammaproteobacteria</taxon>
        <taxon>Kangiellales</taxon>
        <taxon>Kangiellaceae</taxon>
        <taxon>Kangiella</taxon>
    </lineage>
</organism>
<comment type="similarity">
    <text evidence="2">Belongs to the auxin efflux carrier (TC 2.A.69) family.</text>
</comment>
<dbReference type="RefSeq" id="WP_106647861.1">
    <property type="nucleotide sequence ID" value="NZ_BMGO01000001.1"/>
</dbReference>
<sequence>MLILDAIIPIALVVIIGVLLVKSDYVSDAFFPELSKLVFRVFVPVFLFVSVYRSGLQDVGQTLIAYFVPVLVVFVAVALLINHRMALTSTFSNNVLVGIPVILSVAGEQGLTITLAVISAHSLILFSAFYLFSTKVNVTPSKFKASLSLFSNPVIIGLLLGLAFNYSGIKLPAQLMTPLEMVSDAALPLALIILGSSLAQMGKIKASLMQKTALITTIKLILLPLVVYSFGRWVMELNDVTLISLVILAACPTGISVMPFVEAVEADRQVAHSTIAISTLLSVICIPITIWLVQG</sequence>
<evidence type="ECO:0000256" key="4">
    <source>
        <dbReference type="ARBA" id="ARBA00022475"/>
    </source>
</evidence>
<dbReference type="EMBL" id="CP025120">
    <property type="protein sequence ID" value="AUD79978.1"/>
    <property type="molecule type" value="Genomic_DNA"/>
</dbReference>
<keyword evidence="4" id="KW-1003">Cell membrane</keyword>
<evidence type="ECO:0000256" key="3">
    <source>
        <dbReference type="ARBA" id="ARBA00022448"/>
    </source>
</evidence>
<dbReference type="Pfam" id="PF03547">
    <property type="entry name" value="Mem_trans"/>
    <property type="match status" value="1"/>
</dbReference>
<dbReference type="AlphaFoldDB" id="A0A2K9B4Y6"/>
<keyword evidence="7" id="KW-0472">Membrane</keyword>
<dbReference type="InterPro" id="IPR038770">
    <property type="entry name" value="Na+/solute_symporter_sf"/>
</dbReference>
<keyword evidence="9" id="KW-1185">Reference proteome</keyword>
<evidence type="ECO:0000256" key="1">
    <source>
        <dbReference type="ARBA" id="ARBA00004651"/>
    </source>
</evidence>
<comment type="subcellular location">
    <subcellularLocation>
        <location evidence="1">Cell membrane</location>
        <topology evidence="1">Multi-pass membrane protein</topology>
    </subcellularLocation>
</comment>
<reference evidence="8 9" key="1">
    <citation type="submission" date="2017-12" db="EMBL/GenBank/DDBJ databases">
        <title>Kangiella profundi FT102 completed genome.</title>
        <authorList>
            <person name="Xu J."/>
            <person name="Wang J."/>
            <person name="Lu Y."/>
        </authorList>
    </citation>
    <scope>NUCLEOTIDE SEQUENCE [LARGE SCALE GENOMIC DNA]</scope>
    <source>
        <strain evidence="8 9">FT102</strain>
    </source>
</reference>
<name>A0A2K9B4Y6_9GAMM</name>
<evidence type="ECO:0000256" key="2">
    <source>
        <dbReference type="ARBA" id="ARBA00010145"/>
    </source>
</evidence>
<evidence type="ECO:0000313" key="9">
    <source>
        <dbReference type="Proteomes" id="UP000232693"/>
    </source>
</evidence>
<evidence type="ECO:0000256" key="7">
    <source>
        <dbReference type="ARBA" id="ARBA00023136"/>
    </source>
</evidence>
<dbReference type="PANTHER" id="PTHR36838:SF1">
    <property type="entry name" value="SLR1864 PROTEIN"/>
    <property type="match status" value="1"/>
</dbReference>
<dbReference type="OrthoDB" id="9805563at2"/>
<dbReference type="GO" id="GO:0005886">
    <property type="term" value="C:plasma membrane"/>
    <property type="evidence" value="ECO:0007669"/>
    <property type="project" value="UniProtKB-SubCell"/>
</dbReference>
<gene>
    <name evidence="8" type="ORF">CW740_12230</name>
</gene>
<accession>A0A2K9B4Y6</accession>